<name>A0ABY4AL07_9BURK</name>
<keyword evidence="2" id="KW-1185">Reference proteome</keyword>
<gene>
    <name evidence="1" type="ORF">DHf2319_10000</name>
</gene>
<sequence>MMSTPIAIQTSNKLESLVSTAPALWLGLHSTLAKFQNTPDITTLNEAANKAGLTNRLGMPLQFIAQTKPCGQRDYETQIYHQGMIPTRPGHWHDIFNACMWLTYPKTKAALNTVHLREPTTTGRTPASDAATLFDESGAILIGPDPRLAQWLIDHDWKTAFVTHRDLWQTHHLLVIGHAVLEKLANPYPGMIAKVIYQPWSALSKDDLMAPPPALDQIIAQRWHDGEFKRPSQLFPMPVLGVPGTDTSNENPAYYDNTLVFRAKRKL</sequence>
<proteinExistence type="predicted"/>
<dbReference type="InterPro" id="IPR021390">
    <property type="entry name" value="DUF3025"/>
</dbReference>
<accession>A0ABY4AL07</accession>
<reference evidence="1 2" key="1">
    <citation type="submission" date="2020-11" db="EMBL/GenBank/DDBJ databases">
        <title>Algicoccus daihaiensis sp.nov., isolated from Daihai Lake in Inner Mongolia.</title>
        <authorList>
            <person name="Kai J."/>
        </authorList>
    </citation>
    <scope>NUCLEOTIDE SEQUENCE [LARGE SCALE GENOMIC DNA]</scope>
    <source>
        <strain evidence="2">f23</strain>
    </source>
</reference>
<dbReference type="EMBL" id="CP063982">
    <property type="protein sequence ID" value="UOD49780.1"/>
    <property type="molecule type" value="Genomic_DNA"/>
</dbReference>
<dbReference type="Pfam" id="PF11227">
    <property type="entry name" value="DUF3025"/>
    <property type="match status" value="1"/>
</dbReference>
<evidence type="ECO:0000313" key="2">
    <source>
        <dbReference type="Proteomes" id="UP000831607"/>
    </source>
</evidence>
<dbReference type="Proteomes" id="UP000831607">
    <property type="component" value="Chromosome"/>
</dbReference>
<organism evidence="1 2">
    <name type="scientific">Orrella daihaiensis</name>
    <dbReference type="NCBI Taxonomy" id="2782176"/>
    <lineage>
        <taxon>Bacteria</taxon>
        <taxon>Pseudomonadati</taxon>
        <taxon>Pseudomonadota</taxon>
        <taxon>Betaproteobacteria</taxon>
        <taxon>Burkholderiales</taxon>
        <taxon>Alcaligenaceae</taxon>
        <taxon>Orrella</taxon>
    </lineage>
</organism>
<protein>
    <submittedName>
        <fullName evidence="1">DUF3025 domain-containing protein</fullName>
    </submittedName>
</protein>
<dbReference type="RefSeq" id="WP_243478024.1">
    <property type="nucleotide sequence ID" value="NZ_CP063982.1"/>
</dbReference>
<evidence type="ECO:0000313" key="1">
    <source>
        <dbReference type="EMBL" id="UOD49780.1"/>
    </source>
</evidence>